<organism evidence="2 3">
    <name type="scientific">Caballeronia ptereochthonis</name>
    <dbReference type="NCBI Taxonomy" id="1777144"/>
    <lineage>
        <taxon>Bacteria</taxon>
        <taxon>Pseudomonadati</taxon>
        <taxon>Pseudomonadota</taxon>
        <taxon>Betaproteobacteria</taxon>
        <taxon>Burkholderiales</taxon>
        <taxon>Burkholderiaceae</taxon>
        <taxon>Caballeronia</taxon>
    </lineage>
</organism>
<name>A0A158CVT5_9BURK</name>
<reference evidence="2" key="1">
    <citation type="submission" date="2016-01" db="EMBL/GenBank/DDBJ databases">
        <authorList>
            <person name="Peeters C."/>
        </authorList>
    </citation>
    <scope>NUCLEOTIDE SEQUENCE [LARGE SCALE GENOMIC DNA]</scope>
    <source>
        <strain evidence="2">LMG 29326</strain>
    </source>
</reference>
<dbReference type="Proteomes" id="UP000054978">
    <property type="component" value="Unassembled WGS sequence"/>
</dbReference>
<dbReference type="RefSeq" id="WP_087048066.1">
    <property type="nucleotide sequence ID" value="NZ_FCOB02000023.1"/>
</dbReference>
<evidence type="ECO:0000313" key="2">
    <source>
        <dbReference type="EMBL" id="SAK86036.1"/>
    </source>
</evidence>
<gene>
    <name evidence="2" type="ORF">AWB83_04699</name>
</gene>
<proteinExistence type="predicted"/>
<dbReference type="AlphaFoldDB" id="A0A158CVT5"/>
<evidence type="ECO:0000313" key="3">
    <source>
        <dbReference type="Proteomes" id="UP000054978"/>
    </source>
</evidence>
<dbReference type="EMBL" id="FCOB02000023">
    <property type="protein sequence ID" value="SAK86036.1"/>
    <property type="molecule type" value="Genomic_DNA"/>
</dbReference>
<evidence type="ECO:0000256" key="1">
    <source>
        <dbReference type="SAM" id="MobiDB-lite"/>
    </source>
</evidence>
<keyword evidence="3" id="KW-1185">Reference proteome</keyword>
<sequence>MNDRKFSLRLVHGGAAGKTEPTPEPAAVTTAPPPSSSIPKPQQGDELFIVPATLLSQAEADSARKLILGYVLDGKSVRERLALAELAVTPGESGLSSPVSTYMEIFRKLDQMGIALSTGGPAFGLATMTYATVLENKKLVRYIPELKNLSKKLPGLALY</sequence>
<protein>
    <submittedName>
        <fullName evidence="2">Uncharacterized protein</fullName>
    </submittedName>
</protein>
<comment type="caution">
    <text evidence="2">The sequence shown here is derived from an EMBL/GenBank/DDBJ whole genome shotgun (WGS) entry which is preliminary data.</text>
</comment>
<accession>A0A158CVT5</accession>
<feature type="region of interest" description="Disordered" evidence="1">
    <location>
        <begin position="1"/>
        <end position="43"/>
    </location>
</feature>